<accession>A0A8T3AA99</accession>
<evidence type="ECO:0008006" key="3">
    <source>
        <dbReference type="Google" id="ProtNLM"/>
    </source>
</evidence>
<protein>
    <recommendedName>
        <fullName evidence="3">Retrovirus-related Pol polyprotein from transposon TNT 1-94</fullName>
    </recommendedName>
</protein>
<dbReference type="Proteomes" id="UP000829196">
    <property type="component" value="Unassembled WGS sequence"/>
</dbReference>
<evidence type="ECO:0000313" key="2">
    <source>
        <dbReference type="Proteomes" id="UP000829196"/>
    </source>
</evidence>
<comment type="caution">
    <text evidence="1">The sequence shown here is derived from an EMBL/GenBank/DDBJ whole genome shotgun (WGS) entry which is preliminary data.</text>
</comment>
<evidence type="ECO:0000313" key="1">
    <source>
        <dbReference type="EMBL" id="KAI0492722.1"/>
    </source>
</evidence>
<organism evidence="1 2">
    <name type="scientific">Dendrobium nobile</name>
    <name type="common">Orchid</name>
    <dbReference type="NCBI Taxonomy" id="94219"/>
    <lineage>
        <taxon>Eukaryota</taxon>
        <taxon>Viridiplantae</taxon>
        <taxon>Streptophyta</taxon>
        <taxon>Embryophyta</taxon>
        <taxon>Tracheophyta</taxon>
        <taxon>Spermatophyta</taxon>
        <taxon>Magnoliopsida</taxon>
        <taxon>Liliopsida</taxon>
        <taxon>Asparagales</taxon>
        <taxon>Orchidaceae</taxon>
        <taxon>Epidendroideae</taxon>
        <taxon>Malaxideae</taxon>
        <taxon>Dendrobiinae</taxon>
        <taxon>Dendrobium</taxon>
    </lineage>
</organism>
<dbReference type="EMBL" id="JAGYWB010000018">
    <property type="protein sequence ID" value="KAI0492722.1"/>
    <property type="molecule type" value="Genomic_DNA"/>
</dbReference>
<dbReference type="PANTHER" id="PTHR11439">
    <property type="entry name" value="GAG-POL-RELATED RETROTRANSPOSON"/>
    <property type="match status" value="1"/>
</dbReference>
<dbReference type="PANTHER" id="PTHR11439:SF461">
    <property type="entry name" value="OS10G0432200 PROTEIN"/>
    <property type="match status" value="1"/>
</dbReference>
<dbReference type="CDD" id="cd09272">
    <property type="entry name" value="RNase_HI_RT_Ty1"/>
    <property type="match status" value="1"/>
</dbReference>
<reference evidence="1" key="1">
    <citation type="journal article" date="2022" name="Front. Genet.">
        <title>Chromosome-Scale Assembly of the Dendrobium nobile Genome Provides Insights Into the Molecular Mechanism of the Biosynthesis of the Medicinal Active Ingredient of Dendrobium.</title>
        <authorList>
            <person name="Xu Q."/>
            <person name="Niu S.-C."/>
            <person name="Li K.-L."/>
            <person name="Zheng P.-J."/>
            <person name="Zhang X.-J."/>
            <person name="Jia Y."/>
            <person name="Liu Y."/>
            <person name="Niu Y.-X."/>
            <person name="Yu L.-H."/>
            <person name="Chen D.-F."/>
            <person name="Zhang G.-Q."/>
        </authorList>
    </citation>
    <scope>NUCLEOTIDE SEQUENCE</scope>
    <source>
        <tissue evidence="1">Leaf</tissue>
    </source>
</reference>
<proteinExistence type="predicted"/>
<sequence length="192" mass="21925">MHQPRNCDYLALKRILRYIRGTLELGLPLTTGDLCLRTYTDADWAADLTDWKSISGFCTFLGNNLISWSVKKQTTVARSSTEAEYRSLSAATSDILWIRRLADEFHINQTRPTTIYCDNTSAIALAHIPVFHARTKHIEIDYHFIRGHIQTGNINIAHIFSTDQIADILTKPLPITHFNLLRSKLTIRSQND</sequence>
<dbReference type="AlphaFoldDB" id="A0A8T3AA99"/>
<dbReference type="SUPFAM" id="SSF56672">
    <property type="entry name" value="DNA/RNA polymerases"/>
    <property type="match status" value="1"/>
</dbReference>
<dbReference type="OrthoDB" id="780992at2759"/>
<name>A0A8T3AA99_DENNO</name>
<dbReference type="InterPro" id="IPR043502">
    <property type="entry name" value="DNA/RNA_pol_sf"/>
</dbReference>
<keyword evidence="2" id="KW-1185">Reference proteome</keyword>
<gene>
    <name evidence="1" type="ORF">KFK09_026998</name>
</gene>